<dbReference type="PANTHER" id="PTHR43240">
    <property type="entry name" value="1,4-DIHYDROXY-2-NAPHTHOYL-COA THIOESTERASE 1"/>
    <property type="match status" value="1"/>
</dbReference>
<evidence type="ECO:0000313" key="4">
    <source>
        <dbReference type="EMBL" id="UOQ46078.1"/>
    </source>
</evidence>
<dbReference type="InterPro" id="IPR029069">
    <property type="entry name" value="HotDog_dom_sf"/>
</dbReference>
<dbReference type="EMBL" id="CP095073">
    <property type="protein sequence ID" value="UOQ46078.1"/>
    <property type="molecule type" value="Genomic_DNA"/>
</dbReference>
<accession>A0ABY4EPJ2</accession>
<keyword evidence="2" id="KW-0378">Hydrolase</keyword>
<evidence type="ECO:0000256" key="1">
    <source>
        <dbReference type="ARBA" id="ARBA00008324"/>
    </source>
</evidence>
<dbReference type="Gene3D" id="3.10.129.10">
    <property type="entry name" value="Hotdog Thioesterase"/>
    <property type="match status" value="1"/>
</dbReference>
<reference evidence="4 5" key="1">
    <citation type="submission" date="2022-04" db="EMBL/GenBank/DDBJ databases">
        <title>Halobacillus sp. isolated from saltern.</title>
        <authorList>
            <person name="Won M."/>
            <person name="Lee C.-M."/>
            <person name="Woen H.-Y."/>
            <person name="Kwon S.-W."/>
        </authorList>
    </citation>
    <scope>NUCLEOTIDE SEQUENCE [LARGE SCALE GENOMIC DNA]</scope>
    <source>
        <strain evidence="4 5">SSBR10-3</strain>
    </source>
</reference>
<feature type="domain" description="Thioesterase" evidence="3">
    <location>
        <begin position="39"/>
        <end position="115"/>
    </location>
</feature>
<dbReference type="Pfam" id="PF03061">
    <property type="entry name" value="4HBT"/>
    <property type="match status" value="1"/>
</dbReference>
<organism evidence="4 5">
    <name type="scientific">Halobacillus salinarum</name>
    <dbReference type="NCBI Taxonomy" id="2932257"/>
    <lineage>
        <taxon>Bacteria</taxon>
        <taxon>Bacillati</taxon>
        <taxon>Bacillota</taxon>
        <taxon>Bacilli</taxon>
        <taxon>Bacillales</taxon>
        <taxon>Bacillaceae</taxon>
        <taxon>Halobacillus</taxon>
    </lineage>
</organism>
<evidence type="ECO:0000256" key="2">
    <source>
        <dbReference type="ARBA" id="ARBA00022801"/>
    </source>
</evidence>
<proteinExistence type="inferred from homology"/>
<dbReference type="CDD" id="cd03443">
    <property type="entry name" value="PaaI_thioesterase"/>
    <property type="match status" value="1"/>
</dbReference>
<name>A0ABY4EPJ2_9BACI</name>
<gene>
    <name evidence="4" type="ORF">MUN89_09245</name>
</gene>
<dbReference type="InterPro" id="IPR003736">
    <property type="entry name" value="PAAI_dom"/>
</dbReference>
<dbReference type="SUPFAM" id="SSF54637">
    <property type="entry name" value="Thioesterase/thiol ester dehydrase-isomerase"/>
    <property type="match status" value="1"/>
</dbReference>
<keyword evidence="5" id="KW-1185">Reference proteome</keyword>
<evidence type="ECO:0000313" key="5">
    <source>
        <dbReference type="Proteomes" id="UP000831787"/>
    </source>
</evidence>
<protein>
    <submittedName>
        <fullName evidence="4">Hotdog fold thioesterase</fullName>
    </submittedName>
</protein>
<dbReference type="PANTHER" id="PTHR43240:SF5">
    <property type="entry name" value="1,4-DIHYDROXY-2-NAPHTHOYL-COA THIOESTERASE 1"/>
    <property type="match status" value="1"/>
</dbReference>
<dbReference type="NCBIfam" id="TIGR00369">
    <property type="entry name" value="unchar_dom_1"/>
    <property type="match status" value="1"/>
</dbReference>
<comment type="similarity">
    <text evidence="1">Belongs to the thioesterase PaaI family.</text>
</comment>
<evidence type="ECO:0000259" key="3">
    <source>
        <dbReference type="Pfam" id="PF03061"/>
    </source>
</evidence>
<sequence length="139" mass="15057">MDISLNHTLMEALGMEIETADKDRVQIKMPVDERTHQPMGYLHGGASAALAESAASIGAYLNVNPATHQVFGMEINANHMKSVRSGFVKGTAEPLHIGRNSMVWSIEIKSDEGQLLSIARCTIGVVPINSERKTGKESI</sequence>
<dbReference type="InterPro" id="IPR006683">
    <property type="entry name" value="Thioestr_dom"/>
</dbReference>
<dbReference type="RefSeq" id="WP_244713088.1">
    <property type="nucleotide sequence ID" value="NZ_CP095073.1"/>
</dbReference>
<dbReference type="Proteomes" id="UP000831787">
    <property type="component" value="Chromosome"/>
</dbReference>